<accession>A0AAV4T5F8</accession>
<comment type="caution">
    <text evidence="1">The sequence shown here is derived from an EMBL/GenBank/DDBJ whole genome shotgun (WGS) entry which is preliminary data.</text>
</comment>
<reference evidence="1 2" key="1">
    <citation type="submission" date="2021-06" db="EMBL/GenBank/DDBJ databases">
        <title>Caerostris darwini draft genome.</title>
        <authorList>
            <person name="Kono N."/>
            <person name="Arakawa K."/>
        </authorList>
    </citation>
    <scope>NUCLEOTIDE SEQUENCE [LARGE SCALE GENOMIC DNA]</scope>
</reference>
<dbReference type="Proteomes" id="UP001054837">
    <property type="component" value="Unassembled WGS sequence"/>
</dbReference>
<protein>
    <submittedName>
        <fullName evidence="1">Uncharacterized protein</fullName>
    </submittedName>
</protein>
<dbReference type="EMBL" id="BPLQ01008865">
    <property type="protein sequence ID" value="GIY39995.1"/>
    <property type="molecule type" value="Genomic_DNA"/>
</dbReference>
<organism evidence="1 2">
    <name type="scientific">Caerostris darwini</name>
    <dbReference type="NCBI Taxonomy" id="1538125"/>
    <lineage>
        <taxon>Eukaryota</taxon>
        <taxon>Metazoa</taxon>
        <taxon>Ecdysozoa</taxon>
        <taxon>Arthropoda</taxon>
        <taxon>Chelicerata</taxon>
        <taxon>Arachnida</taxon>
        <taxon>Araneae</taxon>
        <taxon>Araneomorphae</taxon>
        <taxon>Entelegynae</taxon>
        <taxon>Araneoidea</taxon>
        <taxon>Araneidae</taxon>
        <taxon>Caerostris</taxon>
    </lineage>
</organism>
<dbReference type="AlphaFoldDB" id="A0AAV4T5F8"/>
<gene>
    <name evidence="1" type="ORF">CDAR_52771</name>
</gene>
<keyword evidence="2" id="KW-1185">Reference proteome</keyword>
<evidence type="ECO:0000313" key="2">
    <source>
        <dbReference type="Proteomes" id="UP001054837"/>
    </source>
</evidence>
<sequence>MLREEKSYRFHLVEHDLEQQIFFLEWLLKQEEANNAFIAYISLTDEGCFLRGRVFSSYNSYMRVVSNPPAVYKHTGLIGSWNNRSQNFFVM</sequence>
<evidence type="ECO:0000313" key="1">
    <source>
        <dbReference type="EMBL" id="GIY39995.1"/>
    </source>
</evidence>
<proteinExistence type="predicted"/>
<name>A0AAV4T5F8_9ARAC</name>